<dbReference type="GO" id="GO:0005777">
    <property type="term" value="C:peroxisome"/>
    <property type="evidence" value="ECO:0007669"/>
    <property type="project" value="TreeGrafter"/>
</dbReference>
<dbReference type="Gene3D" id="3.90.226.10">
    <property type="entry name" value="2-enoyl-CoA Hydratase, Chain A, domain 1"/>
    <property type="match status" value="1"/>
</dbReference>
<dbReference type="InterPro" id="IPR001753">
    <property type="entry name" value="Enoyl-CoA_hydra/iso"/>
</dbReference>
<dbReference type="PANTHER" id="PTHR11941">
    <property type="entry name" value="ENOYL-COA HYDRATASE-RELATED"/>
    <property type="match status" value="1"/>
</dbReference>
<dbReference type="STRING" id="425264.A0A3G2S6N1"/>
<dbReference type="GO" id="GO:0006635">
    <property type="term" value="P:fatty acid beta-oxidation"/>
    <property type="evidence" value="ECO:0007669"/>
    <property type="project" value="TreeGrafter"/>
</dbReference>
<dbReference type="AlphaFoldDB" id="A0A3G2S6N1"/>
<reference evidence="1 2" key="1">
    <citation type="submission" date="2018-10" db="EMBL/GenBank/DDBJ databases">
        <title>Complete genome sequence of Malassezia restricta CBS 7877.</title>
        <authorList>
            <person name="Morand S.C."/>
            <person name="Bertignac M."/>
            <person name="Iltis A."/>
            <person name="Kolder I."/>
            <person name="Pirovano W."/>
            <person name="Jourdain R."/>
            <person name="Clavaud C."/>
        </authorList>
    </citation>
    <scope>NUCLEOTIDE SEQUENCE [LARGE SCALE GENOMIC DNA]</scope>
    <source>
        <strain evidence="1 2">CBS 7877</strain>
    </source>
</reference>
<accession>A0A3G2S6N1</accession>
<dbReference type="GO" id="GO:0016829">
    <property type="term" value="F:lyase activity"/>
    <property type="evidence" value="ECO:0007669"/>
    <property type="project" value="UniProtKB-KW"/>
</dbReference>
<organism evidence="1 2">
    <name type="scientific">Malassezia restricta (strain ATCC 96810 / NBRC 103918 / CBS 7877)</name>
    <name type="common">Seborrheic dermatitis infection agent</name>
    <dbReference type="NCBI Taxonomy" id="425264"/>
    <lineage>
        <taxon>Eukaryota</taxon>
        <taxon>Fungi</taxon>
        <taxon>Dikarya</taxon>
        <taxon>Basidiomycota</taxon>
        <taxon>Ustilaginomycotina</taxon>
        <taxon>Malasseziomycetes</taxon>
        <taxon>Malasseziales</taxon>
        <taxon>Malasseziaceae</taxon>
        <taxon>Malassezia</taxon>
    </lineage>
</organism>
<protein>
    <submittedName>
        <fullName evidence="1">Carnitinyl-CoA dehydratase</fullName>
        <ecNumber evidence="1">4.2.1.-</ecNumber>
    </submittedName>
</protein>
<dbReference type="Proteomes" id="UP000269793">
    <property type="component" value="Chromosome V"/>
</dbReference>
<dbReference type="PANTHER" id="PTHR11941:SF75">
    <property type="entry name" value="ENOYL-COA HYDRATASE_ISOMERASE FAMILY PROTEIN"/>
    <property type="match status" value="1"/>
</dbReference>
<dbReference type="InterPro" id="IPR029045">
    <property type="entry name" value="ClpP/crotonase-like_dom_sf"/>
</dbReference>
<gene>
    <name evidence="1" type="primary">caiD</name>
    <name evidence="1" type="ORF">DNF11_2784</name>
</gene>
<sequence length="290" mass="32081">MSLFRAATQARCLVRAARWTRVGAAAYSTGASETKVYHSKDGTPLVGSEFLRDKRIWILHLLAKETPDNRLTHTFIQSGLLPALRDVRQQWNAWVKAKDTAEGAALVTAPPTDSKFFSNGLDLLKAVQDPHFFNDYLNAMFYELLTFPIPTVASMGGHAFAAGFTLALAHDYRVMNSERGYACMNEIEFGAPIPKGMLGVIRSVAVSPFVQRKIALEAHRFQATEALQHGLVDATAQGTQATLDMALALAEKLRSRSAKNAWQSIRESLKEEALAAQFERPRALHTFSME</sequence>
<dbReference type="GO" id="GO:0004165">
    <property type="term" value="F:delta(3)-delta(2)-enoyl-CoA isomerase activity"/>
    <property type="evidence" value="ECO:0007669"/>
    <property type="project" value="TreeGrafter"/>
</dbReference>
<evidence type="ECO:0000313" key="1">
    <source>
        <dbReference type="EMBL" id="AYO43734.1"/>
    </source>
</evidence>
<dbReference type="EMBL" id="CP033152">
    <property type="protein sequence ID" value="AYO43734.1"/>
    <property type="molecule type" value="Genomic_DNA"/>
</dbReference>
<evidence type="ECO:0000313" key="2">
    <source>
        <dbReference type="Proteomes" id="UP000269793"/>
    </source>
</evidence>
<proteinExistence type="predicted"/>
<name>A0A3G2S6N1_MALR7</name>
<keyword evidence="1" id="KW-0456">Lyase</keyword>
<dbReference type="CDD" id="cd06558">
    <property type="entry name" value="crotonase-like"/>
    <property type="match status" value="1"/>
</dbReference>
<dbReference type="SUPFAM" id="SSF52096">
    <property type="entry name" value="ClpP/crotonase"/>
    <property type="match status" value="1"/>
</dbReference>
<dbReference type="Pfam" id="PF00378">
    <property type="entry name" value="ECH_1"/>
    <property type="match status" value="1"/>
</dbReference>
<keyword evidence="2" id="KW-1185">Reference proteome</keyword>
<dbReference type="OrthoDB" id="1696280at2759"/>
<dbReference type="EC" id="4.2.1.-" evidence="1"/>
<dbReference type="VEuPathDB" id="FungiDB:DNF11_2784"/>